<dbReference type="InterPro" id="IPR008928">
    <property type="entry name" value="6-hairpin_glycosidase_sf"/>
</dbReference>
<dbReference type="GO" id="GO:0005975">
    <property type="term" value="P:carbohydrate metabolic process"/>
    <property type="evidence" value="ECO:0007669"/>
    <property type="project" value="InterPro"/>
</dbReference>
<dbReference type="FunFam" id="1.20.1050.60:FF:000001">
    <property type="entry name" value="Putative alpha-1,2-mannosidase"/>
    <property type="match status" value="1"/>
</dbReference>
<dbReference type="GO" id="GO:0000224">
    <property type="term" value="F:peptide-N4-(N-acetyl-beta-glucosaminyl)asparagine amidase activity"/>
    <property type="evidence" value="ECO:0007669"/>
    <property type="project" value="TreeGrafter"/>
</dbReference>
<dbReference type="PANTHER" id="PTHR12143:SF43">
    <property type="entry name" value="PUTATIVE-RELATED"/>
    <property type="match status" value="1"/>
</dbReference>
<accession>A0A099CW08</accession>
<dbReference type="InterPro" id="IPR012939">
    <property type="entry name" value="Glyco_hydro_92"/>
</dbReference>
<dbReference type="InterPro" id="IPR050883">
    <property type="entry name" value="PNGase"/>
</dbReference>
<dbReference type="InterPro" id="IPR014718">
    <property type="entry name" value="GH-type_carb-bd"/>
</dbReference>
<evidence type="ECO:0000259" key="2">
    <source>
        <dbReference type="Pfam" id="PF17678"/>
    </source>
</evidence>
<proteinExistence type="predicted"/>
<dbReference type="PANTHER" id="PTHR12143">
    <property type="entry name" value="PEPTIDE N-GLYCANASE PNGASE -RELATED"/>
    <property type="match status" value="1"/>
</dbReference>
<evidence type="ECO:0000313" key="6">
    <source>
        <dbReference type="Proteomes" id="UP000560000"/>
    </source>
</evidence>
<feature type="domain" description="Glycosyl hydrolase family 92" evidence="1">
    <location>
        <begin position="393"/>
        <end position="900"/>
    </location>
</feature>
<evidence type="ECO:0000313" key="4">
    <source>
        <dbReference type="EMBL" id="MBB6183427.1"/>
    </source>
</evidence>
<dbReference type="HOGENOM" id="CLU_003690_0_0_6"/>
<reference evidence="4 6" key="2">
    <citation type="submission" date="2020-08" db="EMBL/GenBank/DDBJ databases">
        <title>Genomic Encyclopedia of Type Strains, Phase IV (KMG-IV): sequencing the most valuable type-strain genomes for metagenomic binning, comparative biology and taxonomic classification.</title>
        <authorList>
            <person name="Goeker M."/>
        </authorList>
    </citation>
    <scope>NUCLEOTIDE SEQUENCE [LARGE SCALE GENOMIC DNA]</scope>
    <source>
        <strain evidence="4 6">DSM 107085</strain>
    </source>
</reference>
<organism evidence="3 5">
    <name type="scientific">Oleiagrimonas soli</name>
    <dbReference type="NCBI Taxonomy" id="1543381"/>
    <lineage>
        <taxon>Bacteria</taxon>
        <taxon>Pseudomonadati</taxon>
        <taxon>Pseudomonadota</taxon>
        <taxon>Gammaproteobacteria</taxon>
        <taxon>Lysobacterales</taxon>
        <taxon>Rhodanobacteraceae</taxon>
        <taxon>Oleiagrimonas</taxon>
    </lineage>
</organism>
<dbReference type="Gene3D" id="1.20.1610.10">
    <property type="entry name" value="alpha-1,2-mannosidases domains"/>
    <property type="match status" value="1"/>
</dbReference>
<dbReference type="GO" id="GO:0030246">
    <property type="term" value="F:carbohydrate binding"/>
    <property type="evidence" value="ECO:0007669"/>
    <property type="project" value="InterPro"/>
</dbReference>
<dbReference type="InterPro" id="IPR041371">
    <property type="entry name" value="GH92_N"/>
</dbReference>
<sequence length="1059" mass="117381">MLTAKPEAGFTGTHALRYEGREQAEGRAAERTLFRVRVAVAQDTHLSWKLFPVHADAPDPQPAMHVIVDLRFADGSRLSALGARDQHRVAYTARGEGASRTLYQDQWNALDIDLGAVAHGKVITDIELVAQPPAGHAAFHGYIDDIRIGPAREPHPSSPSGYVDTRRGSNANYNFSRGNTFPATAVPHGFNFWTPTTNAGSNWIYQYQESNDAQNRPHIQAFSLSHEPSPWMGDRQTFQVMPAMVAHGAPPLDRKARALAFDHDHETARPYLYRVRFDDGIVAAMTPSDHAAMMRFRFPGHHAQLVFDNVNDHGGITLDPKQRTIQGFSDVASRLSTGATRLFFYATFDRPVRASGRLTGHGRDHVAAWYGFALDDSRTVTMRIGTSLISVAQARRNLDREIPPGTDFAQVQAAARQRWDALLGRIEVPGASYRDKVTLYSNLYRLFLYPNQAFENVGTAAHPDERYASPFSPPVGKNTPTHTGARIVKGRPYVNNGFWDTYRTAWPAYALLTPHEAGQMIDGFVQQYRDGGWIARWSSPGYADLMVGTSADVAFADAWNKGVHNFDVRSFYRAALKDATVVSPIPGAGRKGLARSIFTGYTANDVDEGFSWSMAGYLNDFGLAELARNLAAHPPRNDPYAAHYADDARYFESRALGYVHLFDKAAGFFVGRKPDGDWRIDAAHFDPYAWGGDYTETNAWGMAFDAVQDGQGLANLYGGRAGLAKKLDAFFDAPTIYHVGAYGGVIHEMREAHEVRMGQYAHSNQPAHAILYMYDVAGQPWKTQDKVRDALSRLYNGSAIGQGYPGDEDNGEMSAWYVFSVAGFYPLRVGTPTYAIGAPYFPKMIIHLENGKRIVINAPNVSDKNRYIQSLTLDGKPYAKTWLRHADLADGAVLDFRMGPKPSRWGTAADEALPSITHGSARPQPLVDRLDAGHVTVTLDGDVAQAHALIDNTSQTHVELGSGDVEARFAHPQRVRMYTLTSASHAQEAPVSWQLFGSRDGRHWVRIDARERQRFAWPQQTRTFGVSDVGAYTYYRWRFARSAAGQPTSLSQIELLGRP</sequence>
<keyword evidence="5" id="KW-1185">Reference proteome</keyword>
<dbReference type="Gene3D" id="2.70.98.10">
    <property type="match status" value="1"/>
</dbReference>
<dbReference type="Pfam" id="PF17678">
    <property type="entry name" value="Glyco_hydro_92N"/>
    <property type="match status" value="1"/>
</dbReference>
<reference evidence="3 5" key="1">
    <citation type="submission" date="2014-09" db="EMBL/GenBank/DDBJ databases">
        <title>Xanthomonadaceae 3.5X direct submission.</title>
        <authorList>
            <person name="Fang T."/>
            <person name="Wang H."/>
        </authorList>
    </citation>
    <scope>NUCLEOTIDE SEQUENCE [LARGE SCALE GENOMIC DNA]</scope>
    <source>
        <strain evidence="3 5">3.5X</strain>
    </source>
</reference>
<gene>
    <name evidence="4" type="ORF">HNQ86_000772</name>
    <name evidence="3" type="ORF">LF63_0107205</name>
</gene>
<dbReference type="AlphaFoldDB" id="A0A099CW08"/>
<feature type="domain" description="Glycosyl hydrolase family 92 N-terminal" evidence="2">
    <location>
        <begin position="162"/>
        <end position="387"/>
    </location>
</feature>
<dbReference type="Gene3D" id="1.20.1050.60">
    <property type="entry name" value="alpha-1,2-mannosidase"/>
    <property type="match status" value="1"/>
</dbReference>
<dbReference type="Gene3D" id="3.30.2080.10">
    <property type="entry name" value="GH92 mannosidase domain"/>
    <property type="match status" value="1"/>
</dbReference>
<dbReference type="InterPro" id="IPR005887">
    <property type="entry name" value="GH92_a_mannosidase_put"/>
</dbReference>
<dbReference type="NCBIfam" id="TIGR01180">
    <property type="entry name" value="aman2_put"/>
    <property type="match status" value="1"/>
</dbReference>
<dbReference type="FunFam" id="3.30.2080.10:FF:000001">
    <property type="entry name" value="Alpha-1,2-mannosidase subfamily"/>
    <property type="match status" value="1"/>
</dbReference>
<evidence type="ECO:0000259" key="1">
    <source>
        <dbReference type="Pfam" id="PF07971"/>
    </source>
</evidence>
<dbReference type="EMBL" id="JROI01000010">
    <property type="protein sequence ID" value="KGI78128.1"/>
    <property type="molecule type" value="Genomic_DNA"/>
</dbReference>
<dbReference type="Proteomes" id="UP000029708">
    <property type="component" value="Unassembled WGS sequence"/>
</dbReference>
<dbReference type="Proteomes" id="UP000560000">
    <property type="component" value="Unassembled WGS sequence"/>
</dbReference>
<dbReference type="STRING" id="1543381.LF63_0107205"/>
<dbReference type="SUPFAM" id="SSF48208">
    <property type="entry name" value="Six-hairpin glycosidases"/>
    <property type="match status" value="1"/>
</dbReference>
<evidence type="ECO:0000313" key="5">
    <source>
        <dbReference type="Proteomes" id="UP000029708"/>
    </source>
</evidence>
<comment type="caution">
    <text evidence="3">The sequence shown here is derived from an EMBL/GenBank/DDBJ whole genome shotgun (WGS) entry which is preliminary data.</text>
</comment>
<protein>
    <submittedName>
        <fullName evidence="3">Alpha-1 2-mannosidase</fullName>
    </submittedName>
    <submittedName>
        <fullName evidence="4">Putative alpha-1,2-mannosidase</fullName>
    </submittedName>
</protein>
<name>A0A099CW08_9GAMM</name>
<dbReference type="Pfam" id="PF07971">
    <property type="entry name" value="Glyco_hydro_92"/>
    <property type="match status" value="1"/>
</dbReference>
<evidence type="ECO:0000313" key="3">
    <source>
        <dbReference type="EMBL" id="KGI78128.1"/>
    </source>
</evidence>
<dbReference type="EMBL" id="JACHET010000001">
    <property type="protein sequence ID" value="MBB6183427.1"/>
    <property type="molecule type" value="Genomic_DNA"/>
</dbReference>
<dbReference type="GO" id="GO:0006516">
    <property type="term" value="P:glycoprotein catabolic process"/>
    <property type="evidence" value="ECO:0007669"/>
    <property type="project" value="TreeGrafter"/>
</dbReference>
<dbReference type="GO" id="GO:0005829">
    <property type="term" value="C:cytosol"/>
    <property type="evidence" value="ECO:0007669"/>
    <property type="project" value="TreeGrafter"/>
</dbReference>